<organism evidence="1 2">
    <name type="scientific">Marivirga salinarum</name>
    <dbReference type="NCBI Taxonomy" id="3059078"/>
    <lineage>
        <taxon>Bacteria</taxon>
        <taxon>Pseudomonadati</taxon>
        <taxon>Bacteroidota</taxon>
        <taxon>Cytophagia</taxon>
        <taxon>Cytophagales</taxon>
        <taxon>Marivirgaceae</taxon>
        <taxon>Marivirga</taxon>
    </lineage>
</organism>
<dbReference type="EMBL" id="CP129971">
    <property type="protein sequence ID" value="WMN12109.1"/>
    <property type="molecule type" value="Genomic_DNA"/>
</dbReference>
<proteinExistence type="predicted"/>
<evidence type="ECO:0000313" key="1">
    <source>
        <dbReference type="EMBL" id="WMN12109.1"/>
    </source>
</evidence>
<protein>
    <submittedName>
        <fullName evidence="1">Uncharacterized protein</fullName>
    </submittedName>
</protein>
<dbReference type="KEGG" id="msaa:QYS49_32460"/>
<evidence type="ECO:0000313" key="2">
    <source>
        <dbReference type="Proteomes" id="UP001230496"/>
    </source>
</evidence>
<accession>A0AA51NB91</accession>
<dbReference type="RefSeq" id="WP_308349957.1">
    <property type="nucleotide sequence ID" value="NZ_CP129971.1"/>
</dbReference>
<reference evidence="1 2" key="1">
    <citation type="submission" date="2023-08" db="EMBL/GenBank/DDBJ databases">
        <title>Comparative genomics and taxonomic characterization of three novel marine species of genus Marivirga.</title>
        <authorList>
            <person name="Muhammad N."/>
            <person name="Kim S.-G."/>
        </authorList>
    </citation>
    <scope>NUCLEOTIDE SEQUENCE [LARGE SCALE GENOMIC DNA]</scope>
    <source>
        <strain evidence="1 2">BDSF4-3</strain>
    </source>
</reference>
<name>A0AA51NB91_9BACT</name>
<sequence>MGGEKENLPLLENKLSKVNTMIYVCRNKTCKLPVKKVGKAFGQIKK</sequence>
<dbReference type="AlphaFoldDB" id="A0AA51NB91"/>
<keyword evidence="2" id="KW-1185">Reference proteome</keyword>
<gene>
    <name evidence="1" type="ORF">QYS49_32460</name>
</gene>
<dbReference type="Proteomes" id="UP001230496">
    <property type="component" value="Chromosome"/>
</dbReference>